<dbReference type="FunFam" id="1.20.1540.10:FF:000004">
    <property type="entry name" value="Transmembrane protein 115"/>
    <property type="match status" value="1"/>
</dbReference>
<comment type="subcellular location">
    <subcellularLocation>
        <location evidence="1">Membrane</location>
        <topology evidence="1">Multi-pass membrane protein</topology>
    </subcellularLocation>
</comment>
<dbReference type="GO" id="GO:0005794">
    <property type="term" value="C:Golgi apparatus"/>
    <property type="evidence" value="ECO:0007669"/>
    <property type="project" value="TreeGrafter"/>
</dbReference>
<evidence type="ECO:0000313" key="7">
    <source>
        <dbReference type="EMBL" id="CAB3361791.1"/>
    </source>
</evidence>
<evidence type="ECO:0000256" key="5">
    <source>
        <dbReference type="SAM" id="MobiDB-lite"/>
    </source>
</evidence>
<protein>
    <submittedName>
        <fullName evidence="7">Uncharacterized protein</fullName>
    </submittedName>
</protein>
<dbReference type="Proteomes" id="UP000494165">
    <property type="component" value="Unassembled WGS sequence"/>
</dbReference>
<dbReference type="InterPro" id="IPR013861">
    <property type="entry name" value="TMEM115/Pdh1/Rbl19"/>
</dbReference>
<dbReference type="Pfam" id="PF08551">
    <property type="entry name" value="DUF1751"/>
    <property type="match status" value="1"/>
</dbReference>
<feature type="transmembrane region" description="Helical" evidence="6">
    <location>
        <begin position="21"/>
        <end position="44"/>
    </location>
</feature>
<evidence type="ECO:0000256" key="2">
    <source>
        <dbReference type="ARBA" id="ARBA00022692"/>
    </source>
</evidence>
<organism evidence="7 8">
    <name type="scientific">Cloeon dipterum</name>
    <dbReference type="NCBI Taxonomy" id="197152"/>
    <lineage>
        <taxon>Eukaryota</taxon>
        <taxon>Metazoa</taxon>
        <taxon>Ecdysozoa</taxon>
        <taxon>Arthropoda</taxon>
        <taxon>Hexapoda</taxon>
        <taxon>Insecta</taxon>
        <taxon>Pterygota</taxon>
        <taxon>Palaeoptera</taxon>
        <taxon>Ephemeroptera</taxon>
        <taxon>Pisciforma</taxon>
        <taxon>Baetidae</taxon>
        <taxon>Cloeon</taxon>
    </lineage>
</organism>
<feature type="compositionally biased region" description="Polar residues" evidence="5">
    <location>
        <begin position="329"/>
        <end position="341"/>
    </location>
</feature>
<keyword evidence="2 6" id="KW-0812">Transmembrane</keyword>
<evidence type="ECO:0000256" key="3">
    <source>
        <dbReference type="ARBA" id="ARBA00022989"/>
    </source>
</evidence>
<name>A0A8S1C104_9INSE</name>
<reference evidence="7 8" key="1">
    <citation type="submission" date="2020-04" db="EMBL/GenBank/DDBJ databases">
        <authorList>
            <person name="Alioto T."/>
            <person name="Alioto T."/>
            <person name="Gomez Garrido J."/>
        </authorList>
    </citation>
    <scope>NUCLEOTIDE SEQUENCE [LARGE SCALE GENOMIC DNA]</scope>
</reference>
<proteinExistence type="predicted"/>
<feature type="transmembrane region" description="Helical" evidence="6">
    <location>
        <begin position="140"/>
        <end position="156"/>
    </location>
</feature>
<feature type="region of interest" description="Disordered" evidence="5">
    <location>
        <begin position="307"/>
        <end position="341"/>
    </location>
</feature>
<dbReference type="SMART" id="SM01160">
    <property type="entry name" value="DUF1751"/>
    <property type="match status" value="1"/>
</dbReference>
<sequence>MATLKTVSRNLPFVKQQLGALTSNTSIFFKLISSLTVCCYFLSYSDYMVDILSVTPGYFLPPTFRIYSAFTFCFLELHFWELLIDVLTLVLCGKLIEPLWGLVEMLIFFGVVNLSVAVLSAFFYLFLYMCSSNTELLFEVHIHGMAGYIAALSVAVKQIMPEHLVFRSPIGKITNRNIPLCVLGLSLILYLVGLIEGTYPTMYACGFLVSWTYLRFYQRHSNGTKGDMAESFCFANFFPNVVQPPIAVISNTIHGLLVSAGLCQKPVRKYDMGSSTAITISLPGSEPHDQDRRREKALKALSERLSKFDPSTSSNVAPNPAWQPKPAWTGSSNKPSANKSVTIAMPEVTPVSAATGPGAAAAAVMQAVGSIDSSSEKEPLITSSSSE</sequence>
<accession>A0A8S1C104</accession>
<dbReference type="InterPro" id="IPR035952">
    <property type="entry name" value="Rhomboid-like_sf"/>
</dbReference>
<comment type="caution">
    <text evidence="7">The sequence shown here is derived from an EMBL/GenBank/DDBJ whole genome shotgun (WGS) entry which is preliminary data.</text>
</comment>
<dbReference type="Gene3D" id="1.20.1540.10">
    <property type="entry name" value="Rhomboid-like"/>
    <property type="match status" value="1"/>
</dbReference>
<feature type="region of interest" description="Disordered" evidence="5">
    <location>
        <begin position="368"/>
        <end position="387"/>
    </location>
</feature>
<keyword evidence="8" id="KW-1185">Reference proteome</keyword>
<evidence type="ECO:0000313" key="8">
    <source>
        <dbReference type="Proteomes" id="UP000494165"/>
    </source>
</evidence>
<dbReference type="EMBL" id="CADEPI010000007">
    <property type="protein sequence ID" value="CAB3361791.1"/>
    <property type="molecule type" value="Genomic_DNA"/>
</dbReference>
<feature type="transmembrane region" description="Helical" evidence="6">
    <location>
        <begin position="64"/>
        <end position="93"/>
    </location>
</feature>
<evidence type="ECO:0000256" key="1">
    <source>
        <dbReference type="ARBA" id="ARBA00004141"/>
    </source>
</evidence>
<keyword evidence="4 6" id="KW-0472">Membrane</keyword>
<dbReference type="AlphaFoldDB" id="A0A8S1C104"/>
<feature type="transmembrane region" description="Helical" evidence="6">
    <location>
        <begin position="105"/>
        <end position="128"/>
    </location>
</feature>
<dbReference type="GO" id="GO:0006890">
    <property type="term" value="P:retrograde vesicle-mediated transport, Golgi to endoplasmic reticulum"/>
    <property type="evidence" value="ECO:0007669"/>
    <property type="project" value="InterPro"/>
</dbReference>
<gene>
    <name evidence="7" type="ORF">CLODIP_2_CD01832</name>
</gene>
<dbReference type="GO" id="GO:0016020">
    <property type="term" value="C:membrane"/>
    <property type="evidence" value="ECO:0007669"/>
    <property type="project" value="UniProtKB-SubCell"/>
</dbReference>
<keyword evidence="3 6" id="KW-1133">Transmembrane helix</keyword>
<evidence type="ECO:0000256" key="6">
    <source>
        <dbReference type="SAM" id="Phobius"/>
    </source>
</evidence>
<dbReference type="PANTHER" id="PTHR13377:SF3">
    <property type="entry name" value="TRANSMEMBRANE PROTEIN 115"/>
    <property type="match status" value="1"/>
</dbReference>
<feature type="transmembrane region" description="Helical" evidence="6">
    <location>
        <begin position="177"/>
        <end position="195"/>
    </location>
</feature>
<dbReference type="SUPFAM" id="SSF144091">
    <property type="entry name" value="Rhomboid-like"/>
    <property type="match status" value="1"/>
</dbReference>
<dbReference type="PANTHER" id="PTHR13377">
    <property type="entry name" value="PLACENTAL PROTEIN 6"/>
    <property type="match status" value="1"/>
</dbReference>
<dbReference type="OrthoDB" id="73612at2759"/>
<evidence type="ECO:0000256" key="4">
    <source>
        <dbReference type="ARBA" id="ARBA00023136"/>
    </source>
</evidence>